<comment type="caution">
    <text evidence="12">The sequence shown here is derived from an EMBL/GenBank/DDBJ whole genome shotgun (WGS) entry which is preliminary data.</text>
</comment>
<keyword evidence="4 9" id="KW-0997">Cell inner membrane</keyword>
<feature type="transmembrane region" description="Helical" evidence="9">
    <location>
        <begin position="124"/>
        <end position="147"/>
    </location>
</feature>
<proteinExistence type="inferred from homology"/>
<keyword evidence="5 9" id="KW-0812">Transmembrane</keyword>
<evidence type="ECO:0000256" key="2">
    <source>
        <dbReference type="ARBA" id="ARBA00022448"/>
    </source>
</evidence>
<dbReference type="PANTHER" id="PTHR35011:SF2">
    <property type="entry name" value="2,3-DIKETO-L-GULONATE TRAP TRANSPORTER SMALL PERMEASE PROTEIN YIAM"/>
    <property type="match status" value="1"/>
</dbReference>
<evidence type="ECO:0000256" key="7">
    <source>
        <dbReference type="ARBA" id="ARBA00023136"/>
    </source>
</evidence>
<name>A0ABV9KLM5_9RHOB</name>
<feature type="transmembrane region" description="Helical" evidence="9">
    <location>
        <begin position="7"/>
        <end position="29"/>
    </location>
</feature>
<feature type="transmembrane region" description="Helical" evidence="9">
    <location>
        <begin position="41"/>
        <end position="62"/>
    </location>
</feature>
<evidence type="ECO:0000256" key="1">
    <source>
        <dbReference type="ARBA" id="ARBA00004429"/>
    </source>
</evidence>
<feature type="transmembrane region" description="Helical" evidence="9">
    <location>
        <begin position="82"/>
        <end position="104"/>
    </location>
</feature>
<accession>A0ABV9KLM5</accession>
<evidence type="ECO:0000256" key="9">
    <source>
        <dbReference type="RuleBase" id="RU369079"/>
    </source>
</evidence>
<evidence type="ECO:0000256" key="5">
    <source>
        <dbReference type="ARBA" id="ARBA00022692"/>
    </source>
</evidence>
<comment type="function">
    <text evidence="9">Part of the tripartite ATP-independent periplasmic (TRAP) transport system.</text>
</comment>
<evidence type="ECO:0000259" key="11">
    <source>
        <dbReference type="Pfam" id="PF04290"/>
    </source>
</evidence>
<evidence type="ECO:0000256" key="8">
    <source>
        <dbReference type="ARBA" id="ARBA00038436"/>
    </source>
</evidence>
<comment type="subunit">
    <text evidence="9">The complex comprises the extracytoplasmic solute receptor protein and the two transmembrane proteins.</text>
</comment>
<feature type="region of interest" description="Disordered" evidence="10">
    <location>
        <begin position="155"/>
        <end position="174"/>
    </location>
</feature>
<feature type="domain" description="Tripartite ATP-independent periplasmic transporters DctQ component" evidence="11">
    <location>
        <begin position="20"/>
        <end position="151"/>
    </location>
</feature>
<evidence type="ECO:0000313" key="12">
    <source>
        <dbReference type="EMBL" id="MFC4670841.1"/>
    </source>
</evidence>
<keyword evidence="6 9" id="KW-1133">Transmembrane helix</keyword>
<keyword evidence="2 9" id="KW-0813">Transport</keyword>
<keyword evidence="13" id="KW-1185">Reference proteome</keyword>
<evidence type="ECO:0000256" key="10">
    <source>
        <dbReference type="SAM" id="MobiDB-lite"/>
    </source>
</evidence>
<keyword evidence="7 9" id="KW-0472">Membrane</keyword>
<evidence type="ECO:0000256" key="6">
    <source>
        <dbReference type="ARBA" id="ARBA00022989"/>
    </source>
</evidence>
<dbReference type="InterPro" id="IPR055348">
    <property type="entry name" value="DctQ"/>
</dbReference>
<organism evidence="12 13">
    <name type="scientific">Seohaeicola nanhaiensis</name>
    <dbReference type="NCBI Taxonomy" id="1387282"/>
    <lineage>
        <taxon>Bacteria</taxon>
        <taxon>Pseudomonadati</taxon>
        <taxon>Pseudomonadota</taxon>
        <taxon>Alphaproteobacteria</taxon>
        <taxon>Rhodobacterales</taxon>
        <taxon>Roseobacteraceae</taxon>
        <taxon>Seohaeicola</taxon>
    </lineage>
</organism>
<dbReference type="EMBL" id="JBHSGI010000031">
    <property type="protein sequence ID" value="MFC4670841.1"/>
    <property type="molecule type" value="Genomic_DNA"/>
</dbReference>
<dbReference type="RefSeq" id="WP_380720328.1">
    <property type="nucleotide sequence ID" value="NZ_JBHSGI010000031.1"/>
</dbReference>
<evidence type="ECO:0000256" key="3">
    <source>
        <dbReference type="ARBA" id="ARBA00022475"/>
    </source>
</evidence>
<protein>
    <recommendedName>
        <fullName evidence="9">TRAP transporter small permease protein</fullName>
    </recommendedName>
</protein>
<evidence type="ECO:0000256" key="4">
    <source>
        <dbReference type="ARBA" id="ARBA00022519"/>
    </source>
</evidence>
<reference evidence="13" key="1">
    <citation type="journal article" date="2019" name="Int. J. Syst. Evol. Microbiol.">
        <title>The Global Catalogue of Microorganisms (GCM) 10K type strain sequencing project: providing services to taxonomists for standard genome sequencing and annotation.</title>
        <authorList>
            <consortium name="The Broad Institute Genomics Platform"/>
            <consortium name="The Broad Institute Genome Sequencing Center for Infectious Disease"/>
            <person name="Wu L."/>
            <person name="Ma J."/>
        </authorList>
    </citation>
    <scope>NUCLEOTIDE SEQUENCE [LARGE SCALE GENOMIC DNA]</scope>
    <source>
        <strain evidence="13">CGMCC 4.7283</strain>
    </source>
</reference>
<dbReference type="Pfam" id="PF04290">
    <property type="entry name" value="DctQ"/>
    <property type="match status" value="1"/>
</dbReference>
<comment type="similarity">
    <text evidence="8 9">Belongs to the TRAP transporter small permease family.</text>
</comment>
<dbReference type="InterPro" id="IPR007387">
    <property type="entry name" value="TRAP_DctQ"/>
</dbReference>
<evidence type="ECO:0000313" key="13">
    <source>
        <dbReference type="Proteomes" id="UP001595973"/>
    </source>
</evidence>
<comment type="subcellular location">
    <subcellularLocation>
        <location evidence="1 9">Cell inner membrane</location>
        <topology evidence="1 9">Multi-pass membrane protein</topology>
    </subcellularLocation>
</comment>
<gene>
    <name evidence="12" type="ORF">ACFO5X_20000</name>
</gene>
<dbReference type="PANTHER" id="PTHR35011">
    <property type="entry name" value="2,3-DIKETO-L-GULONATE TRAP TRANSPORTER SMALL PERMEASE PROTEIN YIAM"/>
    <property type="match status" value="1"/>
</dbReference>
<sequence>MLKRIETAISIIAAVLLFLLMIITFIDVIGRNFFNRPLNGAAELTELMLASTVFLMLPLIAIRQKHIVVDLLDFVGNRIFKAAQTVIGVAVGVFLFGMMAWRLFILAESTARYNDLTPTLKIPIAPLVYGMSLFSGLTAIAFVGLAVTMFRSGSKRPVGQADAPGELAARSPNT</sequence>
<keyword evidence="3" id="KW-1003">Cell membrane</keyword>
<dbReference type="Proteomes" id="UP001595973">
    <property type="component" value="Unassembled WGS sequence"/>
</dbReference>